<proteinExistence type="predicted"/>
<dbReference type="EMBL" id="VSRR010011041">
    <property type="protein sequence ID" value="MPC52650.1"/>
    <property type="molecule type" value="Genomic_DNA"/>
</dbReference>
<feature type="region of interest" description="Disordered" evidence="1">
    <location>
        <begin position="1"/>
        <end position="90"/>
    </location>
</feature>
<protein>
    <submittedName>
        <fullName evidence="2">Uncharacterized protein</fullName>
    </submittedName>
</protein>
<feature type="compositionally biased region" description="Basic residues" evidence="1">
    <location>
        <begin position="1"/>
        <end position="16"/>
    </location>
</feature>
<evidence type="ECO:0000313" key="2">
    <source>
        <dbReference type="EMBL" id="MPC52650.1"/>
    </source>
</evidence>
<sequence length="108" mass="12815">MKSKKKKKKRRRRRRRREEEEKEEEEEGDRRHRLMLGSFPLLAAGGRKNPREPRSGAGGKGEEREWAVVSHRGGYQGGTRYLLPPPTKIRPRFRRPPRACWWEVAGQR</sequence>
<keyword evidence="3" id="KW-1185">Reference proteome</keyword>
<organism evidence="2 3">
    <name type="scientific">Portunus trituberculatus</name>
    <name type="common">Swimming crab</name>
    <name type="synonym">Neptunus trituberculatus</name>
    <dbReference type="NCBI Taxonomy" id="210409"/>
    <lineage>
        <taxon>Eukaryota</taxon>
        <taxon>Metazoa</taxon>
        <taxon>Ecdysozoa</taxon>
        <taxon>Arthropoda</taxon>
        <taxon>Crustacea</taxon>
        <taxon>Multicrustacea</taxon>
        <taxon>Malacostraca</taxon>
        <taxon>Eumalacostraca</taxon>
        <taxon>Eucarida</taxon>
        <taxon>Decapoda</taxon>
        <taxon>Pleocyemata</taxon>
        <taxon>Brachyura</taxon>
        <taxon>Eubrachyura</taxon>
        <taxon>Portunoidea</taxon>
        <taxon>Portunidae</taxon>
        <taxon>Portuninae</taxon>
        <taxon>Portunus</taxon>
    </lineage>
</organism>
<gene>
    <name evidence="2" type="ORF">E2C01_046526</name>
</gene>
<dbReference type="Proteomes" id="UP000324222">
    <property type="component" value="Unassembled WGS sequence"/>
</dbReference>
<reference evidence="2 3" key="1">
    <citation type="submission" date="2019-05" db="EMBL/GenBank/DDBJ databases">
        <title>Another draft genome of Portunus trituberculatus and its Hox gene families provides insights of decapod evolution.</title>
        <authorList>
            <person name="Jeong J.-H."/>
            <person name="Song I."/>
            <person name="Kim S."/>
            <person name="Choi T."/>
            <person name="Kim D."/>
            <person name="Ryu S."/>
            <person name="Kim W."/>
        </authorList>
    </citation>
    <scope>NUCLEOTIDE SEQUENCE [LARGE SCALE GENOMIC DNA]</scope>
    <source>
        <tissue evidence="2">Muscle</tissue>
    </source>
</reference>
<comment type="caution">
    <text evidence="2">The sequence shown here is derived from an EMBL/GenBank/DDBJ whole genome shotgun (WGS) entry which is preliminary data.</text>
</comment>
<evidence type="ECO:0000256" key="1">
    <source>
        <dbReference type="SAM" id="MobiDB-lite"/>
    </source>
</evidence>
<evidence type="ECO:0000313" key="3">
    <source>
        <dbReference type="Proteomes" id="UP000324222"/>
    </source>
</evidence>
<accession>A0A5B7FY51</accession>
<feature type="compositionally biased region" description="Basic and acidic residues" evidence="1">
    <location>
        <begin position="49"/>
        <end position="66"/>
    </location>
</feature>
<name>A0A5B7FY51_PORTR</name>
<dbReference type="AlphaFoldDB" id="A0A5B7FY51"/>